<keyword evidence="1" id="KW-0732">Signal</keyword>
<dbReference type="RefSeq" id="WP_236890482.1">
    <property type="nucleotide sequence ID" value="NZ_AP024488.1"/>
</dbReference>
<keyword evidence="3" id="KW-1185">Reference proteome</keyword>
<organism evidence="2 3">
    <name type="scientific">Desulfoluna limicola</name>
    <dbReference type="NCBI Taxonomy" id="2810562"/>
    <lineage>
        <taxon>Bacteria</taxon>
        <taxon>Pseudomonadati</taxon>
        <taxon>Thermodesulfobacteriota</taxon>
        <taxon>Desulfobacteria</taxon>
        <taxon>Desulfobacterales</taxon>
        <taxon>Desulfolunaceae</taxon>
        <taxon>Desulfoluna</taxon>
    </lineage>
</organism>
<proteinExistence type="predicted"/>
<name>A0ABM7PNL1_9BACT</name>
<dbReference type="EMBL" id="AP024488">
    <property type="protein sequence ID" value="BCS99128.1"/>
    <property type="molecule type" value="Genomic_DNA"/>
</dbReference>
<evidence type="ECO:0000256" key="1">
    <source>
        <dbReference type="SAM" id="SignalP"/>
    </source>
</evidence>
<gene>
    <name evidence="2" type="ORF">DSLASN_47600</name>
</gene>
<feature type="chain" id="PRO_5047040946" evidence="1">
    <location>
        <begin position="31"/>
        <end position="159"/>
    </location>
</feature>
<feature type="signal peptide" evidence="1">
    <location>
        <begin position="1"/>
        <end position="30"/>
    </location>
</feature>
<evidence type="ECO:0000313" key="3">
    <source>
        <dbReference type="Proteomes" id="UP001320148"/>
    </source>
</evidence>
<sequence length="159" mass="17220">MNTIKKMYVHVLSLAVVMVALSMTAGPAVAGLFDFTQGRVAAPGSELHELGAEALETGLGGISYFTNGEGRVVEVRAKEMANGDLRVSIKKVHIPKNYVADTRDLTDEAEATWNSLETLAGQQPWVGGYAVLPHNEGVKAYKFGVMVETEFNKNHQIDN</sequence>
<accession>A0ABM7PNL1</accession>
<protein>
    <submittedName>
        <fullName evidence="2">Uncharacterized protein</fullName>
    </submittedName>
</protein>
<evidence type="ECO:0000313" key="2">
    <source>
        <dbReference type="EMBL" id="BCS99128.1"/>
    </source>
</evidence>
<reference evidence="2 3" key="1">
    <citation type="submission" date="2021-02" db="EMBL/GenBank/DDBJ databases">
        <title>Complete genome of Desulfoluna sp. strain ASN36.</title>
        <authorList>
            <person name="Takahashi A."/>
            <person name="Kojima H."/>
            <person name="Fukui M."/>
        </authorList>
    </citation>
    <scope>NUCLEOTIDE SEQUENCE [LARGE SCALE GENOMIC DNA]</scope>
    <source>
        <strain evidence="2 3">ASN36</strain>
    </source>
</reference>
<dbReference type="Proteomes" id="UP001320148">
    <property type="component" value="Chromosome"/>
</dbReference>